<dbReference type="PANTHER" id="PTHR38657:SF1">
    <property type="entry name" value="SLR1343 PROTEIN"/>
    <property type="match status" value="1"/>
</dbReference>
<proteinExistence type="predicted"/>
<dbReference type="Proteomes" id="UP001320119">
    <property type="component" value="Chromosome"/>
</dbReference>
<evidence type="ECO:0000313" key="2">
    <source>
        <dbReference type="Proteomes" id="UP001320119"/>
    </source>
</evidence>
<name>A0AAN1WIQ5_9GAMM</name>
<reference evidence="1 2" key="1">
    <citation type="journal article" date="2022" name="IScience">
        <title>An ultrasensitive nanofiber-based assay for enzymatic hydrolysis and deep-sea microbial degradation of cellulose.</title>
        <authorList>
            <person name="Tsudome M."/>
            <person name="Tachioka M."/>
            <person name="Miyazaki M."/>
            <person name="Uchimura K."/>
            <person name="Tsuda M."/>
            <person name="Takaki Y."/>
            <person name="Deguchi S."/>
        </authorList>
    </citation>
    <scope>NUCLEOTIDE SEQUENCE [LARGE SCALE GENOMIC DNA]</scope>
    <source>
        <strain evidence="1 2">GE09</strain>
    </source>
</reference>
<dbReference type="Gene3D" id="1.25.40.80">
    <property type="match status" value="1"/>
</dbReference>
<dbReference type="Gene3D" id="3.40.50.620">
    <property type="entry name" value="HUPs"/>
    <property type="match status" value="1"/>
</dbReference>
<gene>
    <name evidence="1" type="ORF">MARGE09_P2564</name>
</gene>
<protein>
    <submittedName>
        <fullName evidence="1">Deoxyribodipyrimidine photolyase-related protein</fullName>
    </submittedName>
</protein>
<dbReference type="InterPro" id="IPR036134">
    <property type="entry name" value="Crypto/Photolyase_FAD-like_sf"/>
</dbReference>
<organism evidence="1 2">
    <name type="scientific">Marinagarivorans cellulosilyticus</name>
    <dbReference type="NCBI Taxonomy" id="2721545"/>
    <lineage>
        <taxon>Bacteria</taxon>
        <taxon>Pseudomonadati</taxon>
        <taxon>Pseudomonadota</taxon>
        <taxon>Gammaproteobacteria</taxon>
        <taxon>Cellvibrionales</taxon>
        <taxon>Cellvibrionaceae</taxon>
        <taxon>Marinagarivorans</taxon>
    </lineage>
</organism>
<dbReference type="EMBL" id="AP023086">
    <property type="protein sequence ID" value="BCD98363.1"/>
    <property type="molecule type" value="Genomic_DNA"/>
</dbReference>
<dbReference type="KEGG" id="marq:MARGE09_P2564"/>
<dbReference type="SUPFAM" id="SSF48173">
    <property type="entry name" value="Cryptochrome/photolyase FAD-binding domain"/>
    <property type="match status" value="1"/>
</dbReference>
<accession>A0AAN1WIQ5</accession>
<dbReference type="InterPro" id="IPR014729">
    <property type="entry name" value="Rossmann-like_a/b/a_fold"/>
</dbReference>
<dbReference type="RefSeq" id="WP_236982651.1">
    <property type="nucleotide sequence ID" value="NZ_AP023086.1"/>
</dbReference>
<dbReference type="Gene3D" id="1.10.579.10">
    <property type="entry name" value="DNA Cyclobutane Dipyrimidine Photolyase, subunit A, domain 3"/>
    <property type="match status" value="1"/>
</dbReference>
<evidence type="ECO:0000313" key="1">
    <source>
        <dbReference type="EMBL" id="BCD98363.1"/>
    </source>
</evidence>
<sequence length="529" mass="60671">MGSQLNTKIATACAGCKITTVRLILGDQLNAQHSWYKSQDHSLLYVIAEIKEEASYVRHHIQKVCAFFAAMQHFATALKSAGHNVLHLTLDDTADCKDMAALVAQICEQCCATAFEYQQPDEQRLHQLLSQCLLACEKHCYSTEHFLLEPEEFDSYITPAKHNRMEAFYRKMRKRFNILMREGKPEGGEWNYDSENRASLTKSDLSAIPEPLCFANDVGSALARIKYHNIATIGVAQENLLWPVNRRQANELLDYFCDYCLPLFGRFQDAMTSQSPHQWSLYHSRISFALNTKMITPRLVIVRALAAYNRGDSDISLAQVEGFVRQILGWREYIRAVYWQNLNTYHRQNILAAKRGLPQYFWTGKTKMRCMAHAIGQSLDTAYAHHIQRLMITGNFCLLAGISPDQVDEWYLGIYIDALEWVELPNTRGMSQWADGGWVATKPYCSSGNYINKMSDYCKGCHYDVKKKVGDGACPFNSLYWSFINRHVQQFSRIPRMTMVYSNWKKKDKSEQQAVLAQAANYLDNIESL</sequence>
<dbReference type="AlphaFoldDB" id="A0AAN1WIQ5"/>
<dbReference type="Gene3D" id="1.10.10.1710">
    <property type="entry name" value="Deoxyribodipyrimidine photolyase-related"/>
    <property type="match status" value="1"/>
</dbReference>
<dbReference type="InterPro" id="IPR007357">
    <property type="entry name" value="PhrB-like"/>
</dbReference>
<dbReference type="PANTHER" id="PTHR38657">
    <property type="entry name" value="SLR1343 PROTEIN"/>
    <property type="match status" value="1"/>
</dbReference>
<dbReference type="InterPro" id="IPR052551">
    <property type="entry name" value="UV-DNA_repair_photolyase"/>
</dbReference>
<keyword evidence="2" id="KW-1185">Reference proteome</keyword>
<dbReference type="Pfam" id="PF04244">
    <property type="entry name" value="DPRP"/>
    <property type="match status" value="1"/>
</dbReference>